<protein>
    <recommendedName>
        <fullName evidence="1">Transposase IS801/IS1294 domain-containing protein</fullName>
    </recommendedName>
</protein>
<evidence type="ECO:0000259" key="1">
    <source>
        <dbReference type="Pfam" id="PF04986"/>
    </source>
</evidence>
<sequence>MTVIHTFDQNLKWNHHVHMIIAEG</sequence>
<proteinExistence type="predicted"/>
<dbReference type="GO" id="GO:0006313">
    <property type="term" value="P:DNA transposition"/>
    <property type="evidence" value="ECO:0007669"/>
    <property type="project" value="InterPro"/>
</dbReference>
<comment type="caution">
    <text evidence="2">The sequence shown here is derived from an EMBL/GenBank/DDBJ whole genome shotgun (WGS) entry which is preliminary data.</text>
</comment>
<dbReference type="GO" id="GO:0003677">
    <property type="term" value="F:DNA binding"/>
    <property type="evidence" value="ECO:0007669"/>
    <property type="project" value="InterPro"/>
</dbReference>
<dbReference type="EMBL" id="JABAGV010000004">
    <property type="protein sequence ID" value="MBC2473634.1"/>
    <property type="molecule type" value="Genomic_DNA"/>
</dbReference>
<reference evidence="2" key="1">
    <citation type="submission" date="2020-04" db="EMBL/GenBank/DDBJ databases">
        <authorList>
            <person name="Brown S."/>
        </authorList>
    </citation>
    <scope>NUCLEOTIDE SEQUENCE</scope>
    <source>
        <strain evidence="2">DJ015</strain>
    </source>
</reference>
<accession>A0AAW3W458</accession>
<name>A0AAW3W458_CLOBE</name>
<gene>
    <name evidence="2" type="ORF">HGI39_02725</name>
</gene>
<evidence type="ECO:0000313" key="3">
    <source>
        <dbReference type="Proteomes" id="UP001194098"/>
    </source>
</evidence>
<organism evidence="2 3">
    <name type="scientific">Clostridium beijerinckii</name>
    <name type="common">Clostridium MP</name>
    <dbReference type="NCBI Taxonomy" id="1520"/>
    <lineage>
        <taxon>Bacteria</taxon>
        <taxon>Bacillati</taxon>
        <taxon>Bacillota</taxon>
        <taxon>Clostridia</taxon>
        <taxon>Eubacteriales</taxon>
        <taxon>Clostridiaceae</taxon>
        <taxon>Clostridium</taxon>
    </lineage>
</organism>
<dbReference type="InterPro" id="IPR007069">
    <property type="entry name" value="Transposase_32"/>
</dbReference>
<dbReference type="AlphaFoldDB" id="A0AAW3W458"/>
<evidence type="ECO:0000313" key="2">
    <source>
        <dbReference type="EMBL" id="MBC2473634.1"/>
    </source>
</evidence>
<reference evidence="2" key="2">
    <citation type="journal article" date="2022" name="Nat. Biotechnol.">
        <title>Carbon-negative production of acetone and isopropanol by gas fermentation at industrial pilot scale.</title>
        <authorList>
            <person name="Liew F.E."/>
            <person name="Nogle R."/>
            <person name="Abdalla T."/>
            <person name="Rasor B.J."/>
            <person name="Canter C."/>
            <person name="Jensen R.O."/>
            <person name="Wang L."/>
            <person name="Strutz J."/>
            <person name="Chirania P."/>
            <person name="De Tissera S."/>
            <person name="Mueller A.P."/>
            <person name="Ruan Z."/>
            <person name="Gao A."/>
            <person name="Tran L."/>
            <person name="Engle N.L."/>
            <person name="Bromley J.C."/>
            <person name="Daniell J."/>
            <person name="Conrado R."/>
            <person name="Tschaplinski T.J."/>
            <person name="Giannone R.J."/>
            <person name="Hettich R.L."/>
            <person name="Karim A.S."/>
            <person name="Simpson S.D."/>
            <person name="Brown S.D."/>
            <person name="Leang C."/>
            <person name="Jewett M.C."/>
            <person name="Kopke M."/>
        </authorList>
    </citation>
    <scope>NUCLEOTIDE SEQUENCE</scope>
    <source>
        <strain evidence="2">DJ015</strain>
    </source>
</reference>
<feature type="domain" description="Transposase IS801/IS1294" evidence="1">
    <location>
        <begin position="2"/>
        <end position="24"/>
    </location>
</feature>
<dbReference type="GO" id="GO:0004803">
    <property type="term" value="F:transposase activity"/>
    <property type="evidence" value="ECO:0007669"/>
    <property type="project" value="InterPro"/>
</dbReference>
<dbReference type="RefSeq" id="WP_171780377.1">
    <property type="nucleotide sequence ID" value="NZ_JABFUL010000002.1"/>
</dbReference>
<dbReference type="Pfam" id="PF04986">
    <property type="entry name" value="Y2_Tnp"/>
    <property type="match status" value="1"/>
</dbReference>
<dbReference type="Proteomes" id="UP001194098">
    <property type="component" value="Unassembled WGS sequence"/>
</dbReference>